<evidence type="ECO:0000313" key="1">
    <source>
        <dbReference type="EMBL" id="SIT66722.1"/>
    </source>
</evidence>
<keyword evidence="2" id="KW-1185">Reference proteome</keyword>
<reference evidence="1 2" key="1">
    <citation type="submission" date="2017-01" db="EMBL/GenBank/DDBJ databases">
        <authorList>
            <person name="Mah S.A."/>
            <person name="Swanson W.J."/>
            <person name="Moy G.W."/>
            <person name="Vacquier V.D."/>
        </authorList>
    </citation>
    <scope>NUCLEOTIDE SEQUENCE [LARGE SCALE GENOMIC DNA]</scope>
    <source>
        <strain evidence="1 2">M9</strain>
    </source>
</reference>
<dbReference type="EMBL" id="FTPK01000001">
    <property type="protein sequence ID" value="SIT66722.1"/>
    <property type="molecule type" value="Genomic_DNA"/>
</dbReference>
<dbReference type="InterPro" id="IPR049708">
    <property type="entry name" value="PP0621-like"/>
</dbReference>
<proteinExistence type="predicted"/>
<dbReference type="OrthoDB" id="9814432at2"/>
<name>A0A1R3VQ36_9GAMM</name>
<dbReference type="RefSeq" id="WP_076754919.1">
    <property type="nucleotide sequence ID" value="NZ_CP023018.1"/>
</dbReference>
<evidence type="ECO:0008006" key="3">
    <source>
        <dbReference type="Google" id="ProtNLM"/>
    </source>
</evidence>
<organism evidence="1 2">
    <name type="scientific">Ectothiorhodosinus mongolicus</name>
    <dbReference type="NCBI Taxonomy" id="233100"/>
    <lineage>
        <taxon>Bacteria</taxon>
        <taxon>Pseudomonadati</taxon>
        <taxon>Pseudomonadota</taxon>
        <taxon>Gammaproteobacteria</taxon>
        <taxon>Chromatiales</taxon>
        <taxon>Ectothiorhodospiraceae</taxon>
        <taxon>Ectothiorhodosinus</taxon>
    </lineage>
</organism>
<sequence>MQILFVIAALVLLFMIVRLLLRTPKTPRPQQAPKVTSRRMLRCDHCGLHVPENEAVREGNKHFCCPDHRDMALSKQSTRD</sequence>
<accession>A0A1R3VQ36</accession>
<protein>
    <recommendedName>
        <fullName evidence="3">Preprotein translocase subunit YajC</fullName>
    </recommendedName>
</protein>
<gene>
    <name evidence="1" type="ORF">SAMN05216526_0677</name>
</gene>
<dbReference type="STRING" id="233100.SAMN05216526_0677"/>
<dbReference type="AlphaFoldDB" id="A0A1R3VQ36"/>
<dbReference type="Proteomes" id="UP000223759">
    <property type="component" value="Unassembled WGS sequence"/>
</dbReference>
<dbReference type="NCBIfam" id="NF041023">
    <property type="entry name" value="PP0621_fam"/>
    <property type="match status" value="1"/>
</dbReference>
<evidence type="ECO:0000313" key="2">
    <source>
        <dbReference type="Proteomes" id="UP000223759"/>
    </source>
</evidence>